<evidence type="ECO:0000256" key="1">
    <source>
        <dbReference type="SAM" id="Phobius"/>
    </source>
</evidence>
<keyword evidence="1" id="KW-0812">Transmembrane</keyword>
<keyword evidence="3" id="KW-1185">Reference proteome</keyword>
<evidence type="ECO:0000313" key="3">
    <source>
        <dbReference type="Proteomes" id="UP001320702"/>
    </source>
</evidence>
<comment type="caution">
    <text evidence="2">The sequence shown here is derived from an EMBL/GenBank/DDBJ whole genome shotgun (WGS) entry which is preliminary data.</text>
</comment>
<organism evidence="2 3">
    <name type="scientific">Paracoccus maritimus</name>
    <dbReference type="NCBI Taxonomy" id="2933292"/>
    <lineage>
        <taxon>Bacteria</taxon>
        <taxon>Pseudomonadati</taxon>
        <taxon>Pseudomonadota</taxon>
        <taxon>Alphaproteobacteria</taxon>
        <taxon>Rhodobacterales</taxon>
        <taxon>Paracoccaceae</taxon>
        <taxon>Paracoccus</taxon>
    </lineage>
</organism>
<gene>
    <name evidence="2" type="ORF">MU516_10875</name>
</gene>
<feature type="transmembrane region" description="Helical" evidence="1">
    <location>
        <begin position="83"/>
        <end position="103"/>
    </location>
</feature>
<dbReference type="Proteomes" id="UP001320702">
    <property type="component" value="Unassembled WGS sequence"/>
</dbReference>
<proteinExistence type="predicted"/>
<dbReference type="EMBL" id="JANAVZ010000005">
    <property type="protein sequence ID" value="MCT4333365.1"/>
    <property type="molecule type" value="Genomic_DNA"/>
</dbReference>
<keyword evidence="1" id="KW-0472">Membrane</keyword>
<feature type="transmembrane region" description="Helical" evidence="1">
    <location>
        <begin position="52"/>
        <end position="71"/>
    </location>
</feature>
<protein>
    <submittedName>
        <fullName evidence="2">Uncharacterized protein</fullName>
    </submittedName>
</protein>
<feature type="transmembrane region" description="Helical" evidence="1">
    <location>
        <begin position="21"/>
        <end position="46"/>
    </location>
</feature>
<accession>A0ABT2KBZ4</accession>
<sequence>MPNAVRFVTHLVRALARFLSAYAAVIFFIYLSELVVVIPSFVLMSIDGSNLAWVFRCAAVVIFMGMILDAHSDAGMKPERESIYDVLVVYFFGFIGPLMWMGIHKIARLQVSP</sequence>
<evidence type="ECO:0000313" key="2">
    <source>
        <dbReference type="EMBL" id="MCT4333365.1"/>
    </source>
</evidence>
<keyword evidence="1" id="KW-1133">Transmembrane helix</keyword>
<name>A0ABT2KBZ4_9RHOB</name>
<reference evidence="2 3" key="1">
    <citation type="submission" date="2022-04" db="EMBL/GenBank/DDBJ databases">
        <title>Paracoccus sp. YLB-12 draft genome sequence.</title>
        <authorList>
            <person name="Yu L."/>
        </authorList>
    </citation>
    <scope>NUCLEOTIDE SEQUENCE [LARGE SCALE GENOMIC DNA]</scope>
    <source>
        <strain evidence="2 3">YLB-12</strain>
    </source>
</reference>